<name>A0AAV4BRP7_9GAST</name>
<protein>
    <submittedName>
        <fullName evidence="2">Ws0399_0 protein</fullName>
    </submittedName>
</protein>
<dbReference type="PANTHER" id="PTHR10773">
    <property type="entry name" value="DNA-DIRECTED RNA POLYMERASES I, II, AND III SUBUNIT RPABC2"/>
    <property type="match status" value="1"/>
</dbReference>
<accession>A0AAV4BRP7</accession>
<evidence type="ECO:0000313" key="3">
    <source>
        <dbReference type="Proteomes" id="UP000735302"/>
    </source>
</evidence>
<dbReference type="PANTHER" id="PTHR10773:SF19">
    <property type="match status" value="1"/>
</dbReference>
<sequence length="1068" mass="120385">MEGNIDHHNLGHSSIWTVGSNQIFKPLQCQLEPPEHLPPLSNHFHTGSDEKPTHLPPALPHAFFSQRHYHSGSSTYTHISQSQHQKHYVSSLQACPDRLSLDVGGSSQSHFSTWSKLNTGPQVNSQIPEPKETFNSQVNFEVPLSKEKFSPQLISQVPTSKQTFTSQVTSQILQPKQILSQGGYGQKLMEKIGDRTKFEHPQATMSAPLEQIGNSGDDRVKVPLPVKIRGFGALNQYRVKKPTSNEQSRKELPHQHQTCDNSMSQINCSFQRYQVEPSSQNCQNPPDREKRQSNKTILAKKRAKDETGWARNIRKKARSKGESYTSVQGKTVPARSVKPVDCSKCKFNCPSRVSEEERWKLFRHFWNLELFRNKVDYICDLIFEFAPIRPVSGKRSFSRRYTLKVKGKDERVCKDFFTSTFDISERTVVTYMAKKRRGPEAVTDLRGKQTPCNKTPDIVVRKVREHILSQTGLQGDWAFASRGEETRSVKKLYSHYQTECQTDGTKAASISVYRKVYSDLYKSCSQTKIVEIPPDDPIKQLSQPTACTEGVKSEGEGSLLSQQCEPSGCAQISSPPCSLLCPGQAAEKLSVDSNLIPTCLRNGFNHFADFHQELGNRAINPQSYPDIRNDCNQISHDHQSQKIPHYESHKKYPDFVWQDKHGSKFPSYCGPHFSDVAANFNGHKSSNVACCISEHSEQNPASQSALASMISSSSLSSSSSSTLMCSSTWFNQEELISAPQNTEQDTCFATTCSSSSLAEENSKRKDSNDSHNKQAEEKCLKSPSKRSRNEEAWRKNIRKRLRSKGEAYTSVRGKQVEAKVIKNIDCSKCKFKCTSKISEEQRKALNSQYWNLDTYKEKTNFLSKYVEICTPRRKMTGRRALSRKYIFVIDNTAVRVCKDFFKGTLHISESTIATALEKIRNNPDVIVDMRGRHEPGNKTPGKSLQDITDLVTYLTGLRPHRPDSKVLKPEFSDVNHLYKIYKYDCGKKGRKPVSLGIFRGVLAKSFNLKRTSPKKKSDLGKNKMFEDGRTKACSSCSPMMGSPNCKTEAGHPPATLPQFLSSTGDVES</sequence>
<dbReference type="EMBL" id="BLXT01005502">
    <property type="protein sequence ID" value="GFO23215.1"/>
    <property type="molecule type" value="Genomic_DNA"/>
</dbReference>
<feature type="region of interest" description="Disordered" evidence="1">
    <location>
        <begin position="277"/>
        <end position="305"/>
    </location>
</feature>
<gene>
    <name evidence="2" type="ORF">PoB_004972000</name>
</gene>
<evidence type="ECO:0000256" key="1">
    <source>
        <dbReference type="SAM" id="MobiDB-lite"/>
    </source>
</evidence>
<dbReference type="AlphaFoldDB" id="A0AAV4BRP7"/>
<comment type="caution">
    <text evidence="2">The sequence shown here is derived from an EMBL/GenBank/DDBJ whole genome shotgun (WGS) entry which is preliminary data.</text>
</comment>
<feature type="compositionally biased region" description="Basic and acidic residues" evidence="1">
    <location>
        <begin position="760"/>
        <end position="780"/>
    </location>
</feature>
<proteinExistence type="predicted"/>
<reference evidence="2 3" key="1">
    <citation type="journal article" date="2021" name="Elife">
        <title>Chloroplast acquisition without the gene transfer in kleptoplastic sea slugs, Plakobranchus ocellatus.</title>
        <authorList>
            <person name="Maeda T."/>
            <person name="Takahashi S."/>
            <person name="Yoshida T."/>
            <person name="Shimamura S."/>
            <person name="Takaki Y."/>
            <person name="Nagai Y."/>
            <person name="Toyoda A."/>
            <person name="Suzuki Y."/>
            <person name="Arimoto A."/>
            <person name="Ishii H."/>
            <person name="Satoh N."/>
            <person name="Nishiyama T."/>
            <person name="Hasebe M."/>
            <person name="Maruyama T."/>
            <person name="Minagawa J."/>
            <person name="Obokata J."/>
            <person name="Shigenobu S."/>
        </authorList>
    </citation>
    <scope>NUCLEOTIDE SEQUENCE [LARGE SCALE GENOMIC DNA]</scope>
</reference>
<feature type="compositionally biased region" description="Polar residues" evidence="1">
    <location>
        <begin position="1058"/>
        <end position="1068"/>
    </location>
</feature>
<dbReference type="Proteomes" id="UP000735302">
    <property type="component" value="Unassembled WGS sequence"/>
</dbReference>
<feature type="region of interest" description="Disordered" evidence="1">
    <location>
        <begin position="759"/>
        <end position="792"/>
    </location>
</feature>
<feature type="region of interest" description="Disordered" evidence="1">
    <location>
        <begin position="1041"/>
        <end position="1068"/>
    </location>
</feature>
<organism evidence="2 3">
    <name type="scientific">Plakobranchus ocellatus</name>
    <dbReference type="NCBI Taxonomy" id="259542"/>
    <lineage>
        <taxon>Eukaryota</taxon>
        <taxon>Metazoa</taxon>
        <taxon>Spiralia</taxon>
        <taxon>Lophotrochozoa</taxon>
        <taxon>Mollusca</taxon>
        <taxon>Gastropoda</taxon>
        <taxon>Heterobranchia</taxon>
        <taxon>Euthyneura</taxon>
        <taxon>Panpulmonata</taxon>
        <taxon>Sacoglossa</taxon>
        <taxon>Placobranchoidea</taxon>
        <taxon>Plakobranchidae</taxon>
        <taxon>Plakobranchus</taxon>
    </lineage>
</organism>
<evidence type="ECO:0000313" key="2">
    <source>
        <dbReference type="EMBL" id="GFO23215.1"/>
    </source>
</evidence>
<keyword evidence="3" id="KW-1185">Reference proteome</keyword>